<dbReference type="CDD" id="cd04793">
    <property type="entry name" value="LanC"/>
    <property type="match status" value="1"/>
</dbReference>
<keyword evidence="1" id="KW-0479">Metal-binding</keyword>
<name>A0A849VDV7_9GAMM</name>
<dbReference type="Pfam" id="PF05147">
    <property type="entry name" value="LANC_like"/>
    <property type="match status" value="1"/>
</dbReference>
<sequence length="423" mass="47083">MTNNKNEEPLILQHHNNKGLRKSMNNNHIKNKEKIEQIIQLLATEVSHLDTSEHNHGLLSGIAGHLLFLYQAHQWNADWVDEAVFSQKLEQLQEGLAEQTFELSNGLAGQAWLLEYLNQADKEDYDAELLEDVDQLFSDALAHDPWPGEIESVLGLAGYSPYAARRALYSDQTALWKVIVRGLQSTATRLDKGHIAWSQPSNSVYRLNKDVTDEPEYNLGLAHGVPGIIAALLPALAIDELKAHVSELLQGSCDWLLAQQNTDTERSCYGTCVPSESHGSRLGWCYGDLTIALTLARVGHAIDRPSYVEKALEIALHTTKRDAESGQINDAGLCHGFAGMVTIYQLLNQVMPHPALASAMQTWLDYTVEQFEKRGIEAMYCFDGREQKYVVDYGFLMGYSGIGLALLGVLNDDTSWTDCLLMA</sequence>
<dbReference type="SMART" id="SM01260">
    <property type="entry name" value="LANC_like"/>
    <property type="match status" value="1"/>
</dbReference>
<dbReference type="EMBL" id="JABBPG010000004">
    <property type="protein sequence ID" value="NOU51305.1"/>
    <property type="molecule type" value="Genomic_DNA"/>
</dbReference>
<dbReference type="Proteomes" id="UP000586305">
    <property type="component" value="Unassembled WGS sequence"/>
</dbReference>
<keyword evidence="1" id="KW-0862">Zinc</keyword>
<accession>A0A849VDV7</accession>
<dbReference type="AlphaFoldDB" id="A0A849VDV7"/>
<evidence type="ECO:0000313" key="3">
    <source>
        <dbReference type="Proteomes" id="UP000586305"/>
    </source>
</evidence>
<gene>
    <name evidence="2" type="ORF">HG263_12280</name>
</gene>
<dbReference type="InterPro" id="IPR007822">
    <property type="entry name" value="LANC-like"/>
</dbReference>
<feature type="binding site" evidence="1">
    <location>
        <position position="285"/>
    </location>
    <ligand>
        <name>Zn(2+)</name>
        <dbReference type="ChEBI" id="CHEBI:29105"/>
    </ligand>
</feature>
<proteinExistence type="predicted"/>
<feature type="binding site" evidence="1">
    <location>
        <position position="335"/>
    </location>
    <ligand>
        <name>Zn(2+)</name>
        <dbReference type="ChEBI" id="CHEBI:29105"/>
    </ligand>
</feature>
<dbReference type="Gene3D" id="1.50.10.20">
    <property type="match status" value="1"/>
</dbReference>
<dbReference type="PRINTS" id="PR01955">
    <property type="entry name" value="LANCFRANKIA"/>
</dbReference>
<feature type="binding site" evidence="1">
    <location>
        <position position="334"/>
    </location>
    <ligand>
        <name>Zn(2+)</name>
        <dbReference type="ChEBI" id="CHEBI:29105"/>
    </ligand>
</feature>
<keyword evidence="3" id="KW-1185">Reference proteome</keyword>
<comment type="caution">
    <text evidence="2">The sequence shown here is derived from an EMBL/GenBank/DDBJ whole genome shotgun (WGS) entry which is preliminary data.</text>
</comment>
<evidence type="ECO:0000313" key="2">
    <source>
        <dbReference type="EMBL" id="NOU51305.1"/>
    </source>
</evidence>
<evidence type="ECO:0000256" key="1">
    <source>
        <dbReference type="PIRSR" id="PIRSR607822-1"/>
    </source>
</evidence>
<dbReference type="GO" id="GO:0031179">
    <property type="term" value="P:peptide modification"/>
    <property type="evidence" value="ECO:0007669"/>
    <property type="project" value="InterPro"/>
</dbReference>
<dbReference type="GO" id="GO:0046872">
    <property type="term" value="F:metal ion binding"/>
    <property type="evidence" value="ECO:0007669"/>
    <property type="project" value="UniProtKB-KW"/>
</dbReference>
<reference evidence="2 3" key="1">
    <citation type="submission" date="2020-04" db="EMBL/GenBank/DDBJ databases">
        <title>Pseudoalteromonas caenipelagi sp. nov., isolated from a tidal flat.</title>
        <authorList>
            <person name="Park S."/>
            <person name="Yoon J.-H."/>
        </authorList>
    </citation>
    <scope>NUCLEOTIDE SEQUENCE [LARGE SCALE GENOMIC DNA]</scope>
    <source>
        <strain evidence="2 3">JBTF-M23</strain>
    </source>
</reference>
<dbReference type="SUPFAM" id="SSF158745">
    <property type="entry name" value="LanC-like"/>
    <property type="match status" value="1"/>
</dbReference>
<dbReference type="InterPro" id="IPR033889">
    <property type="entry name" value="LanC"/>
</dbReference>
<protein>
    <submittedName>
        <fullName evidence="2">Lanthionine synthetase C family protein</fullName>
    </submittedName>
</protein>
<organism evidence="2 3">
    <name type="scientific">Pseudoalteromonas caenipelagi</name>
    <dbReference type="NCBI Taxonomy" id="2726988"/>
    <lineage>
        <taxon>Bacteria</taxon>
        <taxon>Pseudomonadati</taxon>
        <taxon>Pseudomonadota</taxon>
        <taxon>Gammaproteobacteria</taxon>
        <taxon>Alteromonadales</taxon>
        <taxon>Pseudoalteromonadaceae</taxon>
        <taxon>Pseudoalteromonas</taxon>
    </lineage>
</organism>
<dbReference type="PRINTS" id="PR01950">
    <property type="entry name" value="LANCSUPER"/>
</dbReference>